<dbReference type="AlphaFoldDB" id="A0A562XKG5"/>
<evidence type="ECO:0000313" key="1">
    <source>
        <dbReference type="EMBL" id="TWO22628.1"/>
    </source>
</evidence>
<protein>
    <submittedName>
        <fullName evidence="1">Uncharacterized protein</fullName>
    </submittedName>
</protein>
<gene>
    <name evidence="1" type="ORF">YZ82_01550</name>
</gene>
<organism evidence="1 2">
    <name type="scientific">Campylobacter hyointestinalis</name>
    <dbReference type="NCBI Taxonomy" id="198"/>
    <lineage>
        <taxon>Bacteria</taxon>
        <taxon>Pseudomonadati</taxon>
        <taxon>Campylobacterota</taxon>
        <taxon>Epsilonproteobacteria</taxon>
        <taxon>Campylobacterales</taxon>
        <taxon>Campylobacteraceae</taxon>
        <taxon>Campylobacter</taxon>
    </lineage>
</organism>
<name>A0A562XKG5_CAMHY</name>
<comment type="caution">
    <text evidence="1">The sequence shown here is derived from an EMBL/GenBank/DDBJ whole genome shotgun (WGS) entry which is preliminary data.</text>
</comment>
<proteinExistence type="predicted"/>
<dbReference type="EMBL" id="VOAP01000003">
    <property type="protein sequence ID" value="TWO22628.1"/>
    <property type="molecule type" value="Genomic_DNA"/>
</dbReference>
<accession>A0A562XKG5</accession>
<sequence>MANKIFDSLVFSPTKSKQEIVTALVAAITKREKADPTNNWIARVSHIYNVGENARASYFVIGDSLKEQKQLSSNLVETPVAQASNAEIDEARVSQIVDEKLQEQSSTINDERILQIVENEIANNQTLSELVRSEVAKNKTSLDISDIIAFS</sequence>
<reference evidence="1 2" key="1">
    <citation type="submission" date="2019-07" db="EMBL/GenBank/DDBJ databases">
        <title>Rapid identification of Enteric Bacteria from Whole Genome Sequences (WGS) using Average Nucleotide Identity (ANI).</title>
        <authorList>
            <person name="Lane C."/>
        </authorList>
    </citation>
    <scope>NUCLEOTIDE SEQUENCE [LARGE SCALE GENOMIC DNA]</scope>
    <source>
        <strain evidence="1 2">D2411</strain>
    </source>
</reference>
<dbReference type="Proteomes" id="UP000321812">
    <property type="component" value="Unassembled WGS sequence"/>
</dbReference>
<dbReference type="RefSeq" id="WP_147496877.1">
    <property type="nucleotide sequence ID" value="NZ_VOAP01000003.1"/>
</dbReference>
<evidence type="ECO:0000313" key="2">
    <source>
        <dbReference type="Proteomes" id="UP000321812"/>
    </source>
</evidence>